<evidence type="ECO:0000313" key="2">
    <source>
        <dbReference type="Proteomes" id="UP000019132"/>
    </source>
</evidence>
<sequence length="321" mass="33677">MAADKSLLRAGVDIGGSNVKVALVDAQGRTAGKVFQRPILSVERDADAVVSLACALLHEALNDAAIALGHVEAVGVGCPGVLHAGGVIHAASNFPSWHDVPLRQMLVDRLGDGVKWVGMAQGDVKNFIMLSKEKKQCDIPLGTGVGVGIVTDGKLVRGGFNMIEGGHMIVERNGRLCGCSQRGCLEAYSSAGALVLEAQEHVAAGADSTLATYPSEIINAELIFQLAKEGDAMCTRLIAEAADYLGFACVNFCRMLDPEMIVLSGGMAEAGDVFISQVRDAYLKYSWTAFPNPVRIEKASAGYHSGVIGAAYSCLLQLNSA</sequence>
<dbReference type="Pfam" id="PF00480">
    <property type="entry name" value="ROK"/>
    <property type="match status" value="1"/>
</dbReference>
<dbReference type="SUPFAM" id="SSF53067">
    <property type="entry name" value="Actin-like ATPase domain"/>
    <property type="match status" value="2"/>
</dbReference>
<proteinExistence type="predicted"/>
<evidence type="ECO:0000313" key="1">
    <source>
        <dbReference type="EnsemblProtists" id="PYU1_T000832"/>
    </source>
</evidence>
<dbReference type="PANTHER" id="PTHR18964:SF149">
    <property type="entry name" value="BIFUNCTIONAL UDP-N-ACETYLGLUCOSAMINE 2-EPIMERASE_N-ACETYLMANNOSAMINE KINASE"/>
    <property type="match status" value="1"/>
</dbReference>
<evidence type="ECO:0008006" key="3">
    <source>
        <dbReference type="Google" id="ProtNLM"/>
    </source>
</evidence>
<dbReference type="InParanoid" id="K3W791"/>
<dbReference type="VEuPathDB" id="FungiDB:PYU1_G000832"/>
<reference evidence="1" key="3">
    <citation type="submission" date="2015-02" db="UniProtKB">
        <authorList>
            <consortium name="EnsemblProtists"/>
        </authorList>
    </citation>
    <scope>IDENTIFICATION</scope>
    <source>
        <strain evidence="1">DAOM BR144</strain>
    </source>
</reference>
<dbReference type="STRING" id="431595.K3W791"/>
<accession>K3W791</accession>
<dbReference type="PANTHER" id="PTHR18964">
    <property type="entry name" value="ROK (REPRESSOR, ORF, KINASE) FAMILY"/>
    <property type="match status" value="1"/>
</dbReference>
<dbReference type="GO" id="GO:0009384">
    <property type="term" value="F:N-acylmannosamine kinase activity"/>
    <property type="evidence" value="ECO:0007669"/>
    <property type="project" value="TreeGrafter"/>
</dbReference>
<dbReference type="EMBL" id="GL376620">
    <property type="status" value="NOT_ANNOTATED_CDS"/>
    <property type="molecule type" value="Genomic_DNA"/>
</dbReference>
<dbReference type="OMA" id="GAPCNCG"/>
<dbReference type="eggNOG" id="ENOG502QUGI">
    <property type="taxonomic scope" value="Eukaryota"/>
</dbReference>
<reference evidence="2" key="1">
    <citation type="journal article" date="2010" name="Genome Biol.">
        <title>Genome sequence of the necrotrophic plant pathogen Pythium ultimum reveals original pathogenicity mechanisms and effector repertoire.</title>
        <authorList>
            <person name="Levesque C.A."/>
            <person name="Brouwer H."/>
            <person name="Cano L."/>
            <person name="Hamilton J.P."/>
            <person name="Holt C."/>
            <person name="Huitema E."/>
            <person name="Raffaele S."/>
            <person name="Robideau G.P."/>
            <person name="Thines M."/>
            <person name="Win J."/>
            <person name="Zerillo M.M."/>
            <person name="Beakes G.W."/>
            <person name="Boore J.L."/>
            <person name="Busam D."/>
            <person name="Dumas B."/>
            <person name="Ferriera S."/>
            <person name="Fuerstenberg S.I."/>
            <person name="Gachon C.M."/>
            <person name="Gaulin E."/>
            <person name="Govers F."/>
            <person name="Grenville-Briggs L."/>
            <person name="Horner N."/>
            <person name="Hostetler J."/>
            <person name="Jiang R.H."/>
            <person name="Johnson J."/>
            <person name="Krajaejun T."/>
            <person name="Lin H."/>
            <person name="Meijer H.J."/>
            <person name="Moore B."/>
            <person name="Morris P."/>
            <person name="Phuntmart V."/>
            <person name="Puiu D."/>
            <person name="Shetty J."/>
            <person name="Stajich J.E."/>
            <person name="Tripathy S."/>
            <person name="Wawra S."/>
            <person name="van West P."/>
            <person name="Whitty B.R."/>
            <person name="Coutinho P.M."/>
            <person name="Henrissat B."/>
            <person name="Martin F."/>
            <person name="Thomas P.D."/>
            <person name="Tyler B.M."/>
            <person name="De Vries R.P."/>
            <person name="Kamoun S."/>
            <person name="Yandell M."/>
            <person name="Tisserat N."/>
            <person name="Buell C.R."/>
        </authorList>
    </citation>
    <scope>NUCLEOTIDE SEQUENCE</scope>
    <source>
        <strain evidence="2">DAOM:BR144</strain>
    </source>
</reference>
<dbReference type="InterPro" id="IPR000600">
    <property type="entry name" value="ROK"/>
</dbReference>
<protein>
    <recommendedName>
        <fullName evidence="3">Glucokinase</fullName>
    </recommendedName>
</protein>
<dbReference type="InterPro" id="IPR043129">
    <property type="entry name" value="ATPase_NBD"/>
</dbReference>
<dbReference type="Gene3D" id="3.30.420.40">
    <property type="match status" value="2"/>
</dbReference>
<dbReference type="GO" id="GO:0008761">
    <property type="term" value="F:UDP-N-acetylglucosamine 2-epimerase activity"/>
    <property type="evidence" value="ECO:0007669"/>
    <property type="project" value="TreeGrafter"/>
</dbReference>
<dbReference type="EnsemblProtists" id="PYU1_T000832">
    <property type="protein sequence ID" value="PYU1_T000832"/>
    <property type="gene ID" value="PYU1_G000832"/>
</dbReference>
<dbReference type="Proteomes" id="UP000019132">
    <property type="component" value="Unassembled WGS sequence"/>
</dbReference>
<reference evidence="2" key="2">
    <citation type="submission" date="2010-04" db="EMBL/GenBank/DDBJ databases">
        <authorList>
            <person name="Buell R."/>
            <person name="Hamilton J."/>
            <person name="Hostetler J."/>
        </authorList>
    </citation>
    <scope>NUCLEOTIDE SEQUENCE [LARGE SCALE GENOMIC DNA]</scope>
    <source>
        <strain evidence="2">DAOM:BR144</strain>
    </source>
</reference>
<dbReference type="AlphaFoldDB" id="K3W791"/>
<dbReference type="HOGENOM" id="CLU_036604_0_1_1"/>
<name>K3W791_GLOUD</name>
<keyword evidence="2" id="KW-1185">Reference proteome</keyword>
<organism evidence="1 2">
    <name type="scientific">Globisporangium ultimum (strain ATCC 200006 / CBS 805.95 / DAOM BR144)</name>
    <name type="common">Pythium ultimum</name>
    <dbReference type="NCBI Taxonomy" id="431595"/>
    <lineage>
        <taxon>Eukaryota</taxon>
        <taxon>Sar</taxon>
        <taxon>Stramenopiles</taxon>
        <taxon>Oomycota</taxon>
        <taxon>Peronosporomycetes</taxon>
        <taxon>Pythiales</taxon>
        <taxon>Pythiaceae</taxon>
        <taxon>Globisporangium</taxon>
    </lineage>
</organism>